<gene>
    <name evidence="3" type="ORF">SAMN05660199_02573</name>
</gene>
<name>A0A1H0MAH8_9ACTN</name>
<feature type="domain" description="SAV-6107-like HEPN" evidence="2">
    <location>
        <begin position="36"/>
        <end position="133"/>
    </location>
</feature>
<feature type="region of interest" description="Disordered" evidence="1">
    <location>
        <begin position="140"/>
        <end position="159"/>
    </location>
</feature>
<dbReference type="Proteomes" id="UP000199088">
    <property type="component" value="Unassembled WGS sequence"/>
</dbReference>
<dbReference type="RefSeq" id="WP_091245600.1">
    <property type="nucleotide sequence ID" value="NZ_FNIR01000007.1"/>
</dbReference>
<proteinExistence type="predicted"/>
<evidence type="ECO:0000259" key="2">
    <source>
        <dbReference type="Pfam" id="PF18726"/>
    </source>
</evidence>
<accession>A0A1H0MAH8</accession>
<dbReference type="Pfam" id="PF18726">
    <property type="entry name" value="HEPN_SAV_6107"/>
    <property type="match status" value="1"/>
</dbReference>
<reference evidence="4" key="1">
    <citation type="submission" date="2016-10" db="EMBL/GenBank/DDBJ databases">
        <authorList>
            <person name="Varghese N."/>
            <person name="Submissions S."/>
        </authorList>
    </citation>
    <scope>NUCLEOTIDE SEQUENCE [LARGE SCALE GENOMIC DNA]</scope>
    <source>
        <strain evidence="4">DSM 45843</strain>
    </source>
</reference>
<dbReference type="AlphaFoldDB" id="A0A1H0MAH8"/>
<evidence type="ECO:0000313" key="4">
    <source>
        <dbReference type="Proteomes" id="UP000199088"/>
    </source>
</evidence>
<evidence type="ECO:0000256" key="1">
    <source>
        <dbReference type="SAM" id="MobiDB-lite"/>
    </source>
</evidence>
<evidence type="ECO:0000313" key="3">
    <source>
        <dbReference type="EMBL" id="SDO77462.1"/>
    </source>
</evidence>
<keyword evidence="4" id="KW-1185">Reference proteome</keyword>
<dbReference type="STRING" id="1052260.SAMN05660199_02573"/>
<sequence>MGAVRVLSPAQLELTPPLPPAASQLLGQAHRGLAEAAACRDAGWRYATAHLAALRGAAAVLAARTRPESGRRRPRSAWVLIGQVAPELGEWAAFFAAGAAKRAAAEAGLSSAVTEREADDLVRDATAFLAVVETTLGRPVSAEAARPAPPARVSPLRSV</sequence>
<dbReference type="OrthoDB" id="4773848at2"/>
<dbReference type="EMBL" id="FNIR01000007">
    <property type="protein sequence ID" value="SDO77462.1"/>
    <property type="molecule type" value="Genomic_DNA"/>
</dbReference>
<dbReference type="InterPro" id="IPR040891">
    <property type="entry name" value="HEPN_SAV_6107"/>
</dbReference>
<protein>
    <recommendedName>
        <fullName evidence="2">SAV-6107-like HEPN domain-containing protein</fullName>
    </recommendedName>
</protein>
<organism evidence="3 4">
    <name type="scientific">Klenkia soli</name>
    <dbReference type="NCBI Taxonomy" id="1052260"/>
    <lineage>
        <taxon>Bacteria</taxon>
        <taxon>Bacillati</taxon>
        <taxon>Actinomycetota</taxon>
        <taxon>Actinomycetes</taxon>
        <taxon>Geodermatophilales</taxon>
        <taxon>Geodermatophilaceae</taxon>
        <taxon>Klenkia</taxon>
    </lineage>
</organism>